<protein>
    <submittedName>
        <fullName evidence="1">Uncharacterized protein</fullName>
    </submittedName>
</protein>
<keyword evidence="2" id="KW-1185">Reference proteome</keyword>
<evidence type="ECO:0000313" key="2">
    <source>
        <dbReference type="Proteomes" id="UP000006622"/>
    </source>
</evidence>
<dbReference type="HOGENOM" id="CLU_2313783_0_0_2"/>
<sequence length="108" mass="12318">MKNSSISHEEIKLARPCIDEPDRYIAESRFSHSFMMDTLCSILNKLSESGEISGIRCSAKLGVARFEWQEKTILLYRNGRIDIRRAVSVEDADHIITGLQKMIIQAFS</sequence>
<accession>F7XKE7</accession>
<dbReference type="OrthoDB" id="145896at2157"/>
<proteinExistence type="predicted"/>
<gene>
    <name evidence="1" type="ordered locus">Mzhil_1880</name>
</gene>
<organism evidence="1 2">
    <name type="scientific">Methanosalsum zhilinae (strain DSM 4017 / NBRC 107636 / OCM 62 / WeN5)</name>
    <name type="common">Methanohalophilus zhilinae</name>
    <dbReference type="NCBI Taxonomy" id="679901"/>
    <lineage>
        <taxon>Archaea</taxon>
        <taxon>Methanobacteriati</taxon>
        <taxon>Methanobacteriota</taxon>
        <taxon>Stenosarchaea group</taxon>
        <taxon>Methanomicrobia</taxon>
        <taxon>Methanosarcinales</taxon>
        <taxon>Methanosarcinaceae</taxon>
        <taxon>Methanosalsum</taxon>
    </lineage>
</organism>
<dbReference type="Proteomes" id="UP000006622">
    <property type="component" value="Chromosome"/>
</dbReference>
<dbReference type="KEGG" id="mzh:Mzhil_1880"/>
<dbReference type="STRING" id="679901.Mzhil_1880"/>
<dbReference type="GeneID" id="10823524"/>
<reference evidence="1" key="1">
    <citation type="submission" date="2010-07" db="EMBL/GenBank/DDBJ databases">
        <title>The complete genome of Methanosalsum zhilinae DSM 4017.</title>
        <authorList>
            <consortium name="US DOE Joint Genome Institute (JGI-PGF)"/>
            <person name="Lucas S."/>
            <person name="Copeland A."/>
            <person name="Lapidus A."/>
            <person name="Glavina del Rio T."/>
            <person name="Dalin E."/>
            <person name="Tice H."/>
            <person name="Bruce D."/>
            <person name="Goodwin L."/>
            <person name="Pitluck S."/>
            <person name="Kyrpides N."/>
            <person name="Mavromatis K."/>
            <person name="Ovchinnikova G."/>
            <person name="Daligault H."/>
            <person name="Detter J.C."/>
            <person name="Han C."/>
            <person name="Tapia R."/>
            <person name="Larimer F."/>
            <person name="Land M."/>
            <person name="Hauser L."/>
            <person name="Markowitz V."/>
            <person name="Cheng J.-F."/>
            <person name="Hugenholtz P."/>
            <person name="Woyke T."/>
            <person name="Wu D."/>
            <person name="Spring S."/>
            <person name="Schueler E."/>
            <person name="Brambilla E."/>
            <person name="Klenk H.-P."/>
            <person name="Eisen J.A."/>
        </authorList>
    </citation>
    <scope>NUCLEOTIDE SEQUENCE</scope>
    <source>
        <strain evidence="1">DSM 4017</strain>
    </source>
</reference>
<dbReference type="RefSeq" id="WP_013899151.1">
    <property type="nucleotide sequence ID" value="NC_015676.1"/>
</dbReference>
<dbReference type="EMBL" id="CP002101">
    <property type="protein sequence ID" value="AEH61715.1"/>
    <property type="molecule type" value="Genomic_DNA"/>
</dbReference>
<dbReference type="AlphaFoldDB" id="F7XKE7"/>
<name>F7XKE7_METZD</name>
<evidence type="ECO:0000313" key="1">
    <source>
        <dbReference type="EMBL" id="AEH61715.1"/>
    </source>
</evidence>